<evidence type="ECO:0000256" key="11">
    <source>
        <dbReference type="PROSITE-ProRule" id="PRU00552"/>
    </source>
</evidence>
<dbReference type="AlphaFoldDB" id="A0A6M2CS74"/>
<dbReference type="InterPro" id="IPR000629">
    <property type="entry name" value="RNA-helicase_DEAD-box_CS"/>
</dbReference>
<dbReference type="InterPro" id="IPR027417">
    <property type="entry name" value="P-loop_NTPase"/>
</dbReference>
<dbReference type="InterPro" id="IPR050079">
    <property type="entry name" value="DEAD_box_RNA_helicase"/>
</dbReference>
<evidence type="ECO:0000256" key="13">
    <source>
        <dbReference type="SAM" id="MobiDB-lite"/>
    </source>
</evidence>
<dbReference type="CDD" id="cd17954">
    <property type="entry name" value="DEADc_DDX47"/>
    <property type="match status" value="1"/>
</dbReference>
<dbReference type="GO" id="GO:0042254">
    <property type="term" value="P:ribosome biogenesis"/>
    <property type="evidence" value="ECO:0007669"/>
    <property type="project" value="UniProtKB-ARBA"/>
</dbReference>
<keyword evidence="6 12" id="KW-0067">ATP-binding</keyword>
<dbReference type="GO" id="GO:0016787">
    <property type="term" value="F:hydrolase activity"/>
    <property type="evidence" value="ECO:0007669"/>
    <property type="project" value="UniProtKB-KW"/>
</dbReference>
<feature type="domain" description="DEAD-box RNA helicase Q" evidence="16">
    <location>
        <begin position="59"/>
        <end position="87"/>
    </location>
</feature>
<evidence type="ECO:0000256" key="5">
    <source>
        <dbReference type="ARBA" id="ARBA00022806"/>
    </source>
</evidence>
<evidence type="ECO:0000256" key="10">
    <source>
        <dbReference type="ARBA" id="ARBA00047984"/>
    </source>
</evidence>
<keyword evidence="4 12" id="KW-0378">Hydrolase</keyword>
<keyword evidence="5 12" id="KW-0347">Helicase</keyword>
<evidence type="ECO:0000313" key="17">
    <source>
        <dbReference type="EMBL" id="NOV36257.1"/>
    </source>
</evidence>
<evidence type="ECO:0000256" key="4">
    <source>
        <dbReference type="ARBA" id="ARBA00022801"/>
    </source>
</evidence>
<dbReference type="InterPro" id="IPR044765">
    <property type="entry name" value="DDX47/Rrp3_DEADc"/>
</dbReference>
<dbReference type="InterPro" id="IPR014001">
    <property type="entry name" value="Helicase_ATP-bd"/>
</dbReference>
<dbReference type="InterPro" id="IPR011545">
    <property type="entry name" value="DEAD/DEAH_box_helicase_dom"/>
</dbReference>
<accession>A0A6M2CS74</accession>
<dbReference type="Gene3D" id="3.40.50.300">
    <property type="entry name" value="P-loop containing nucleotide triphosphate hydrolases"/>
    <property type="match status" value="2"/>
</dbReference>
<evidence type="ECO:0000256" key="12">
    <source>
        <dbReference type="RuleBase" id="RU000492"/>
    </source>
</evidence>
<dbReference type="VEuPathDB" id="VectorBase:LOC119179620"/>
<evidence type="ECO:0000259" key="15">
    <source>
        <dbReference type="PROSITE" id="PS51194"/>
    </source>
</evidence>
<dbReference type="Pfam" id="PF00271">
    <property type="entry name" value="Helicase_C"/>
    <property type="match status" value="1"/>
</dbReference>
<evidence type="ECO:0000256" key="2">
    <source>
        <dbReference type="ARBA" id="ARBA00012552"/>
    </source>
</evidence>
<proteinExistence type="inferred from homology"/>
<organism evidence="17">
    <name type="scientific">Rhipicephalus microplus</name>
    <name type="common">Cattle tick</name>
    <name type="synonym">Boophilus microplus</name>
    <dbReference type="NCBI Taxonomy" id="6941"/>
    <lineage>
        <taxon>Eukaryota</taxon>
        <taxon>Metazoa</taxon>
        <taxon>Ecdysozoa</taxon>
        <taxon>Arthropoda</taxon>
        <taxon>Chelicerata</taxon>
        <taxon>Arachnida</taxon>
        <taxon>Acari</taxon>
        <taxon>Parasitiformes</taxon>
        <taxon>Ixodida</taxon>
        <taxon>Ixodoidea</taxon>
        <taxon>Ixodidae</taxon>
        <taxon>Rhipicephalinae</taxon>
        <taxon>Rhipicephalus</taxon>
        <taxon>Boophilus</taxon>
    </lineage>
</organism>
<dbReference type="OrthoDB" id="10261904at2759"/>
<dbReference type="SUPFAM" id="SSF52540">
    <property type="entry name" value="P-loop containing nucleoside triphosphate hydrolases"/>
    <property type="match status" value="1"/>
</dbReference>
<comment type="subcellular location">
    <subcellularLocation>
        <location evidence="1">Nucleus</location>
    </subcellularLocation>
</comment>
<feature type="region of interest" description="Disordered" evidence="13">
    <location>
        <begin position="448"/>
        <end position="499"/>
    </location>
</feature>
<evidence type="ECO:0000256" key="3">
    <source>
        <dbReference type="ARBA" id="ARBA00022741"/>
    </source>
</evidence>
<dbReference type="PANTHER" id="PTHR47959:SF20">
    <property type="entry name" value="RNA HELICASE"/>
    <property type="match status" value="1"/>
</dbReference>
<dbReference type="CDD" id="cd18787">
    <property type="entry name" value="SF2_C_DEAD"/>
    <property type="match status" value="1"/>
</dbReference>
<dbReference type="GO" id="GO:0003723">
    <property type="term" value="F:RNA binding"/>
    <property type="evidence" value="ECO:0007669"/>
    <property type="project" value="UniProtKB-KW"/>
</dbReference>
<feature type="region of interest" description="Disordered" evidence="13">
    <location>
        <begin position="32"/>
        <end position="54"/>
    </location>
</feature>
<dbReference type="PROSITE" id="PS51192">
    <property type="entry name" value="HELICASE_ATP_BIND_1"/>
    <property type="match status" value="1"/>
</dbReference>
<dbReference type="FunFam" id="3.40.50.300:FF:000626">
    <property type="entry name" value="probable ATP-dependent RNA helicase DDX47"/>
    <property type="match status" value="1"/>
</dbReference>
<dbReference type="GO" id="GO:0005524">
    <property type="term" value="F:ATP binding"/>
    <property type="evidence" value="ECO:0007669"/>
    <property type="project" value="UniProtKB-KW"/>
</dbReference>
<keyword evidence="7" id="KW-0694">RNA-binding</keyword>
<protein>
    <recommendedName>
        <fullName evidence="2">RNA helicase</fullName>
        <ecNumber evidence="2">3.6.4.13</ecNumber>
    </recommendedName>
</protein>
<evidence type="ECO:0000259" key="16">
    <source>
        <dbReference type="PROSITE" id="PS51195"/>
    </source>
</evidence>
<dbReference type="PROSITE" id="PS51195">
    <property type="entry name" value="Q_MOTIF"/>
    <property type="match status" value="1"/>
</dbReference>
<dbReference type="GO" id="GO:0005730">
    <property type="term" value="C:nucleolus"/>
    <property type="evidence" value="ECO:0007669"/>
    <property type="project" value="UniProtKB-ARBA"/>
</dbReference>
<dbReference type="SMART" id="SM00487">
    <property type="entry name" value="DEXDc"/>
    <property type="match status" value="1"/>
</dbReference>
<dbReference type="FunFam" id="3.40.50.300:FF:000681">
    <property type="entry name" value="probable ATP-dependent RNA helicase DDX47"/>
    <property type="match status" value="1"/>
</dbReference>
<dbReference type="EMBL" id="GHWJ01003520">
    <property type="protein sequence ID" value="NOV36257.1"/>
    <property type="molecule type" value="Transcribed_RNA"/>
</dbReference>
<dbReference type="GO" id="GO:0003724">
    <property type="term" value="F:RNA helicase activity"/>
    <property type="evidence" value="ECO:0007669"/>
    <property type="project" value="UniProtKB-EC"/>
</dbReference>
<evidence type="ECO:0000256" key="1">
    <source>
        <dbReference type="ARBA" id="ARBA00004123"/>
    </source>
</evidence>
<comment type="similarity">
    <text evidence="9">Belongs to the DEAD box helicase family. DDX47/RRP3 subfamily.</text>
</comment>
<dbReference type="PROSITE" id="PS51194">
    <property type="entry name" value="HELICASE_CTER"/>
    <property type="match status" value="1"/>
</dbReference>
<evidence type="ECO:0000256" key="8">
    <source>
        <dbReference type="ARBA" id="ARBA00023242"/>
    </source>
</evidence>
<keyword evidence="3 12" id="KW-0547">Nucleotide-binding</keyword>
<evidence type="ECO:0000256" key="9">
    <source>
        <dbReference type="ARBA" id="ARBA00024350"/>
    </source>
</evidence>
<evidence type="ECO:0000256" key="7">
    <source>
        <dbReference type="ARBA" id="ARBA00022884"/>
    </source>
</evidence>
<dbReference type="PROSITE" id="PS00039">
    <property type="entry name" value="DEAD_ATP_HELICASE"/>
    <property type="match status" value="1"/>
</dbReference>
<dbReference type="Pfam" id="PF00270">
    <property type="entry name" value="DEAD"/>
    <property type="match status" value="1"/>
</dbReference>
<feature type="compositionally biased region" description="Basic residues" evidence="13">
    <location>
        <begin position="485"/>
        <end position="499"/>
    </location>
</feature>
<dbReference type="EC" id="3.6.4.13" evidence="2"/>
<dbReference type="GO" id="GO:0005829">
    <property type="term" value="C:cytosol"/>
    <property type="evidence" value="ECO:0007669"/>
    <property type="project" value="TreeGrafter"/>
</dbReference>
<evidence type="ECO:0000256" key="6">
    <source>
        <dbReference type="ARBA" id="ARBA00022840"/>
    </source>
</evidence>
<feature type="short sequence motif" description="Q motif" evidence="11">
    <location>
        <begin position="59"/>
        <end position="87"/>
    </location>
</feature>
<feature type="compositionally biased region" description="Basic and acidic residues" evidence="13">
    <location>
        <begin position="45"/>
        <end position="54"/>
    </location>
</feature>
<dbReference type="SMART" id="SM00490">
    <property type="entry name" value="HELICc"/>
    <property type="match status" value="1"/>
</dbReference>
<name>A0A6M2CS74_RHIMP</name>
<feature type="domain" description="Helicase C-terminal" evidence="15">
    <location>
        <begin position="288"/>
        <end position="435"/>
    </location>
</feature>
<dbReference type="PANTHER" id="PTHR47959">
    <property type="entry name" value="ATP-DEPENDENT RNA HELICASE RHLE-RELATED"/>
    <property type="match status" value="1"/>
</dbReference>
<feature type="domain" description="Helicase ATP-binding" evidence="14">
    <location>
        <begin position="90"/>
        <end position="261"/>
    </location>
</feature>
<evidence type="ECO:0000259" key="14">
    <source>
        <dbReference type="PROSITE" id="PS51192"/>
    </source>
</evidence>
<keyword evidence="8" id="KW-0539">Nucleus</keyword>
<comment type="catalytic activity">
    <reaction evidence="10">
        <text>ATP + H2O = ADP + phosphate + H(+)</text>
        <dbReference type="Rhea" id="RHEA:13065"/>
        <dbReference type="ChEBI" id="CHEBI:15377"/>
        <dbReference type="ChEBI" id="CHEBI:15378"/>
        <dbReference type="ChEBI" id="CHEBI:30616"/>
        <dbReference type="ChEBI" id="CHEBI:43474"/>
        <dbReference type="ChEBI" id="CHEBI:456216"/>
        <dbReference type="EC" id="3.6.4.13"/>
    </reaction>
</comment>
<dbReference type="InterPro" id="IPR001650">
    <property type="entry name" value="Helicase_C-like"/>
</dbReference>
<reference evidence="17" key="1">
    <citation type="submission" date="2019-09" db="EMBL/GenBank/DDBJ databases">
        <title>Organ-specific transcriptomic study of the physiology of the cattle tick, Rhipicephalus microplus.</title>
        <authorList>
            <person name="Tirloni L."/>
            <person name="Braz G."/>
            <person name="Gandara A.C.P."/>
            <person name="Sabadin G.A."/>
            <person name="da Silva R.M."/>
            <person name="Guizzo M.G."/>
            <person name="Machado J.A."/>
            <person name="Costa E.P."/>
            <person name="Gomes H.F."/>
            <person name="Moraes J."/>
            <person name="Mota M.B.S."/>
            <person name="Mesquita R.D."/>
            <person name="Alvarenga P.H."/>
            <person name="Alves F."/>
            <person name="Seixas A."/>
            <person name="da Fonseca R.N."/>
            <person name="Fogaca A."/>
            <person name="Logullo C."/>
            <person name="Tanaka A."/>
            <person name="Daffre S."/>
            <person name="Termignoni C."/>
            <person name="Vaz I.S.Jr."/>
            <person name="Oliveira P.L."/>
            <person name="Ribeiro J.M."/>
        </authorList>
    </citation>
    <scope>NUCLEOTIDE SEQUENCE</scope>
    <source>
        <strain evidence="17">Porto Alegre</strain>
    </source>
</reference>
<sequence>MRKHTSSVLKHLNEVIGKAAVSKAKILHKSFQTSMAAPEEPESSTEAKVENEEKSEENVTFKSLGVVDVLCEACEQLKWKAPTKIQREALPVALQGRDVIGLAETGSGKTASFALPILQALLETPQRLFALVLTPTRELAFQISEQFEALGASIGVKSAVIVGGIDMMTQALTLAKKPHVIIATPGRLVDHLENTKGFNLKSLKYLVMDEADRILNMDFEEEVDKILRVIPRERRTYLYSATMTKKVQKLQRASLRDPVKVEVSSKYQTVEKLMQYYLFIPAKFKDVYLVHLLNELAGNSFMVFCSTCSNTQRTALLLRNLGFTAIPLHGQMGQAKRLGALTKFKSKNRSILIATDVASRGLDIPHVDCVVNFDIPTHSKDYIHRVGRTARAGRSGKAITFVTQYDVELYQRIEQLIGKKLPLYETVEEEVMSLVERVTEAQRFAKMELKEQEDKKKGGKRRKADDDDDADDTEQALGVHDRIGKKNKKNAGGFKKRKK</sequence>
<dbReference type="InterPro" id="IPR014014">
    <property type="entry name" value="RNA_helicase_DEAD_Q_motif"/>
</dbReference>